<dbReference type="PROSITE" id="PS50072">
    <property type="entry name" value="CSA_PPIASE_2"/>
    <property type="match status" value="1"/>
</dbReference>
<name>A0A9D0ZHT5_9FIRM</name>
<dbReference type="InterPro" id="IPR044666">
    <property type="entry name" value="Cyclophilin_A-like"/>
</dbReference>
<keyword evidence="5" id="KW-0732">Signal</keyword>
<dbReference type="PROSITE" id="PS51257">
    <property type="entry name" value="PROKAR_LIPOPROTEIN"/>
    <property type="match status" value="1"/>
</dbReference>
<comment type="function">
    <text evidence="1">PPIases accelerate the folding of proteins. It catalyzes the cis-trans isomerization of proline imidic peptide bonds in oligopeptides.</text>
</comment>
<dbReference type="PANTHER" id="PTHR45625">
    <property type="entry name" value="PEPTIDYL-PROLYL CIS-TRANS ISOMERASE-RELATED"/>
    <property type="match status" value="1"/>
</dbReference>
<evidence type="ECO:0000256" key="3">
    <source>
        <dbReference type="ARBA" id="ARBA00023110"/>
    </source>
</evidence>
<dbReference type="PRINTS" id="PR00153">
    <property type="entry name" value="CSAPPISMRASE"/>
</dbReference>
<dbReference type="Proteomes" id="UP000886787">
    <property type="component" value="Unassembled WGS sequence"/>
</dbReference>
<reference evidence="7" key="2">
    <citation type="journal article" date="2021" name="PeerJ">
        <title>Extensive microbial diversity within the chicken gut microbiome revealed by metagenomics and culture.</title>
        <authorList>
            <person name="Gilroy R."/>
            <person name="Ravi A."/>
            <person name="Getino M."/>
            <person name="Pursley I."/>
            <person name="Horton D.L."/>
            <person name="Alikhan N.F."/>
            <person name="Baker D."/>
            <person name="Gharbi K."/>
            <person name="Hall N."/>
            <person name="Watson M."/>
            <person name="Adriaenssens E.M."/>
            <person name="Foster-Nyarko E."/>
            <person name="Jarju S."/>
            <person name="Secka A."/>
            <person name="Antonio M."/>
            <person name="Oren A."/>
            <person name="Chaudhuri R.R."/>
            <person name="La Ragione R."/>
            <person name="Hildebrand F."/>
            <person name="Pallen M.J."/>
        </authorList>
    </citation>
    <scope>NUCLEOTIDE SEQUENCE</scope>
    <source>
        <strain evidence="7">ChiSjej1B19-3389</strain>
    </source>
</reference>
<gene>
    <name evidence="7" type="ORF">IAD32_00225</name>
</gene>
<dbReference type="InterPro" id="IPR029000">
    <property type="entry name" value="Cyclophilin-like_dom_sf"/>
</dbReference>
<dbReference type="Pfam" id="PF00160">
    <property type="entry name" value="Pro_isomerase"/>
    <property type="match status" value="2"/>
</dbReference>
<sequence>MHKPYIKKTICTALTASLLTAALFTGCSSGQDVPTNSAAPSSVTSTQDAPLVEFEDIAVERNIYHDTEHTVGYQLEKPQSGEQVAILHTSMGDISLRFFPEAAPKTVENFITHAQEGYYDGLTFHRVVEDFVIQGGDPNGNGTGGESIYGTAFEDEFSDKLFNIRGSVAMANSGADTNGSQFFINTPAADDFPGWDYYESTWKMVYQQLSNYIASGALQTFMASVNYTGCLDTDLLNDEIKDLYTENGGNPTLDGAFNAIDRGHTVFAQVYDGMDVVDQINTVEVDTNSVPAEAVTIERIEITTYQG</sequence>
<protein>
    <recommendedName>
        <fullName evidence="2">peptidylprolyl isomerase</fullName>
        <ecNumber evidence="2">5.2.1.8</ecNumber>
    </recommendedName>
</protein>
<proteinExistence type="predicted"/>
<organism evidence="7 8">
    <name type="scientific">Candidatus Scatavimonas merdigallinarum</name>
    <dbReference type="NCBI Taxonomy" id="2840914"/>
    <lineage>
        <taxon>Bacteria</taxon>
        <taxon>Bacillati</taxon>
        <taxon>Bacillota</taxon>
        <taxon>Clostridia</taxon>
        <taxon>Eubacteriales</taxon>
        <taxon>Oscillospiraceae</taxon>
        <taxon>Oscillospiraceae incertae sedis</taxon>
        <taxon>Candidatus Scatavimonas</taxon>
    </lineage>
</organism>
<evidence type="ECO:0000313" key="8">
    <source>
        <dbReference type="Proteomes" id="UP000886787"/>
    </source>
</evidence>
<feature type="domain" description="PPIase cyclophilin-type" evidence="6">
    <location>
        <begin position="83"/>
        <end position="302"/>
    </location>
</feature>
<dbReference type="InterPro" id="IPR020892">
    <property type="entry name" value="Cyclophilin-type_PPIase_CS"/>
</dbReference>
<evidence type="ECO:0000313" key="7">
    <source>
        <dbReference type="EMBL" id="HIQ79696.1"/>
    </source>
</evidence>
<dbReference type="SUPFAM" id="SSF50891">
    <property type="entry name" value="Cyclophilin-like"/>
    <property type="match status" value="1"/>
</dbReference>
<dbReference type="Gene3D" id="2.40.100.10">
    <property type="entry name" value="Cyclophilin-like"/>
    <property type="match status" value="2"/>
</dbReference>
<evidence type="ECO:0000256" key="1">
    <source>
        <dbReference type="ARBA" id="ARBA00002388"/>
    </source>
</evidence>
<dbReference type="EC" id="5.2.1.8" evidence="2"/>
<dbReference type="PROSITE" id="PS00170">
    <property type="entry name" value="CSA_PPIASE_1"/>
    <property type="match status" value="1"/>
</dbReference>
<dbReference type="GO" id="GO:0006457">
    <property type="term" value="P:protein folding"/>
    <property type="evidence" value="ECO:0007669"/>
    <property type="project" value="InterPro"/>
</dbReference>
<accession>A0A9D0ZHT5</accession>
<evidence type="ECO:0000259" key="6">
    <source>
        <dbReference type="PROSITE" id="PS50072"/>
    </source>
</evidence>
<dbReference type="InterPro" id="IPR002130">
    <property type="entry name" value="Cyclophilin-type_PPIase_dom"/>
</dbReference>
<reference evidence="7" key="1">
    <citation type="submission" date="2020-10" db="EMBL/GenBank/DDBJ databases">
        <authorList>
            <person name="Gilroy R."/>
        </authorList>
    </citation>
    <scope>NUCLEOTIDE SEQUENCE</scope>
    <source>
        <strain evidence="7">ChiSjej1B19-3389</strain>
    </source>
</reference>
<dbReference type="AlphaFoldDB" id="A0A9D0ZHT5"/>
<comment type="caution">
    <text evidence="7">The sequence shown here is derived from an EMBL/GenBank/DDBJ whole genome shotgun (WGS) entry which is preliminary data.</text>
</comment>
<evidence type="ECO:0000256" key="4">
    <source>
        <dbReference type="ARBA" id="ARBA00023235"/>
    </source>
</evidence>
<dbReference type="EMBL" id="DVFW01000002">
    <property type="protein sequence ID" value="HIQ79696.1"/>
    <property type="molecule type" value="Genomic_DNA"/>
</dbReference>
<evidence type="ECO:0000256" key="2">
    <source>
        <dbReference type="ARBA" id="ARBA00013194"/>
    </source>
</evidence>
<keyword evidence="4 7" id="KW-0413">Isomerase</keyword>
<evidence type="ECO:0000256" key="5">
    <source>
        <dbReference type="SAM" id="SignalP"/>
    </source>
</evidence>
<dbReference type="PANTHER" id="PTHR45625:SF4">
    <property type="entry name" value="PEPTIDYLPROLYL ISOMERASE DOMAIN AND WD REPEAT-CONTAINING PROTEIN 1"/>
    <property type="match status" value="1"/>
</dbReference>
<keyword evidence="3" id="KW-0697">Rotamase</keyword>
<feature type="signal peptide" evidence="5">
    <location>
        <begin position="1"/>
        <end position="21"/>
    </location>
</feature>
<dbReference type="GO" id="GO:0003755">
    <property type="term" value="F:peptidyl-prolyl cis-trans isomerase activity"/>
    <property type="evidence" value="ECO:0007669"/>
    <property type="project" value="UniProtKB-KW"/>
</dbReference>
<feature type="chain" id="PRO_5039261816" description="peptidylprolyl isomerase" evidence="5">
    <location>
        <begin position="22"/>
        <end position="307"/>
    </location>
</feature>